<dbReference type="EMBL" id="CAJVCH010173129">
    <property type="protein sequence ID" value="CAG7729095.1"/>
    <property type="molecule type" value="Genomic_DNA"/>
</dbReference>
<dbReference type="GO" id="GO:0004888">
    <property type="term" value="F:transmembrane signaling receptor activity"/>
    <property type="evidence" value="ECO:0007669"/>
    <property type="project" value="InterPro"/>
</dbReference>
<keyword evidence="2 3" id="KW-0472">Membrane</keyword>
<gene>
    <name evidence="6" type="ORF">AFUS01_LOCUS17832</name>
</gene>
<keyword evidence="4" id="KW-0732">Signal</keyword>
<protein>
    <recommendedName>
        <fullName evidence="5">Neurotransmitter-gated ion-channel ligand-binding domain-containing protein</fullName>
    </recommendedName>
</protein>
<reference evidence="6" key="1">
    <citation type="submission" date="2021-06" db="EMBL/GenBank/DDBJ databases">
        <authorList>
            <person name="Hodson N. C."/>
            <person name="Mongue J. A."/>
            <person name="Jaron S. K."/>
        </authorList>
    </citation>
    <scope>NUCLEOTIDE SEQUENCE</scope>
</reference>
<evidence type="ECO:0000259" key="5">
    <source>
        <dbReference type="Pfam" id="PF02931"/>
    </source>
</evidence>
<feature type="transmembrane region" description="Helical" evidence="3">
    <location>
        <begin position="262"/>
        <end position="282"/>
    </location>
</feature>
<name>A0A8J2P235_9HEXA</name>
<evidence type="ECO:0000256" key="3">
    <source>
        <dbReference type="SAM" id="Phobius"/>
    </source>
</evidence>
<dbReference type="GO" id="GO:0016020">
    <property type="term" value="C:membrane"/>
    <property type="evidence" value="ECO:0007669"/>
    <property type="project" value="UniProtKB-SubCell"/>
</dbReference>
<proteinExistence type="predicted"/>
<comment type="subcellular location">
    <subcellularLocation>
        <location evidence="1">Membrane</location>
        <topology evidence="1">Multi-pass membrane protein</topology>
    </subcellularLocation>
</comment>
<dbReference type="Proteomes" id="UP000708208">
    <property type="component" value="Unassembled WGS sequence"/>
</dbReference>
<evidence type="ECO:0000256" key="2">
    <source>
        <dbReference type="ARBA" id="ARBA00023136"/>
    </source>
</evidence>
<evidence type="ECO:0000313" key="6">
    <source>
        <dbReference type="EMBL" id="CAG7729095.1"/>
    </source>
</evidence>
<evidence type="ECO:0000313" key="7">
    <source>
        <dbReference type="Proteomes" id="UP000708208"/>
    </source>
</evidence>
<feature type="transmembrane region" description="Helical" evidence="3">
    <location>
        <begin position="294"/>
        <end position="313"/>
    </location>
</feature>
<evidence type="ECO:0000256" key="4">
    <source>
        <dbReference type="SAM" id="SignalP"/>
    </source>
</evidence>
<accession>A0A8J2P235</accession>
<comment type="caution">
    <text evidence="6">The sequence shown here is derived from an EMBL/GenBank/DDBJ whole genome shotgun (WGS) entry which is preliminary data.</text>
</comment>
<dbReference type="InterPro" id="IPR018000">
    <property type="entry name" value="Neurotransmitter_ion_chnl_CS"/>
</dbReference>
<keyword evidence="7" id="KW-1185">Reference proteome</keyword>
<feature type="transmembrane region" description="Helical" evidence="3">
    <location>
        <begin position="238"/>
        <end position="255"/>
    </location>
</feature>
<feature type="signal peptide" evidence="4">
    <location>
        <begin position="1"/>
        <end position="19"/>
    </location>
</feature>
<dbReference type="PANTHER" id="PTHR18945">
    <property type="entry name" value="NEUROTRANSMITTER GATED ION CHANNEL"/>
    <property type="match status" value="1"/>
</dbReference>
<dbReference type="Pfam" id="PF02931">
    <property type="entry name" value="Neur_chan_LBD"/>
    <property type="match status" value="1"/>
</dbReference>
<keyword evidence="3" id="KW-1133">Transmembrane helix</keyword>
<dbReference type="OrthoDB" id="3176171at2759"/>
<dbReference type="InterPro" id="IPR006201">
    <property type="entry name" value="Neur_channel"/>
</dbReference>
<keyword evidence="3" id="KW-0812">Transmembrane</keyword>
<dbReference type="PROSITE" id="PS00236">
    <property type="entry name" value="NEUROTR_ION_CHANNEL"/>
    <property type="match status" value="1"/>
</dbReference>
<dbReference type="GO" id="GO:0005230">
    <property type="term" value="F:extracellular ligand-gated monoatomic ion channel activity"/>
    <property type="evidence" value="ECO:0007669"/>
    <property type="project" value="InterPro"/>
</dbReference>
<dbReference type="InterPro" id="IPR006202">
    <property type="entry name" value="Neur_chan_lig-bd"/>
</dbReference>
<organism evidence="6 7">
    <name type="scientific">Allacma fusca</name>
    <dbReference type="NCBI Taxonomy" id="39272"/>
    <lineage>
        <taxon>Eukaryota</taxon>
        <taxon>Metazoa</taxon>
        <taxon>Ecdysozoa</taxon>
        <taxon>Arthropoda</taxon>
        <taxon>Hexapoda</taxon>
        <taxon>Collembola</taxon>
        <taxon>Symphypleona</taxon>
        <taxon>Sminthuridae</taxon>
        <taxon>Allacma</taxon>
    </lineage>
</organism>
<evidence type="ECO:0000256" key="1">
    <source>
        <dbReference type="ARBA" id="ARBA00004141"/>
    </source>
</evidence>
<sequence>MKQLIFLFYFLHLLYDSSCTNDSAKIIDDMFENYDKRVRPYAGVKPLEISMSAFILDVYGIDEIRHEFTVSMYLRHLWRDPRLASAFRKSKLSAVLLDSEHAHKLWLPDTFIVNLRKMESPDNFNEATKVSFDGSIVRSNRISTTAACKFDLGYFPFDMQVCSLEFESYGFSASEFYYKWKQDSLNFVQVSGEATNPRFHVANVISKESMITMHGANFSRFSMEFTLVRYCGRYLTDIYFPIAALTVISFMTFSVMQYALKLQLSCFILAAMAVFTSISMGNLPQLSHHTSLDLFLFFNLGVVFFVVVTHFVLENFKRPGEKNRESLELSDLRRGLQASRDTLADDHFRQGRPSWASTIEHVTYQSFGKSKVIIPILYISFNIAYWTAIIIGSIRVQPSSVAQEDLNV</sequence>
<feature type="domain" description="Neurotransmitter-gated ion-channel ligand-binding" evidence="5">
    <location>
        <begin position="25"/>
        <end position="207"/>
    </location>
</feature>
<feature type="chain" id="PRO_5035281037" description="Neurotransmitter-gated ion-channel ligand-binding domain-containing protein" evidence="4">
    <location>
        <begin position="20"/>
        <end position="408"/>
    </location>
</feature>
<dbReference type="AlphaFoldDB" id="A0A8J2P235"/>
<feature type="transmembrane region" description="Helical" evidence="3">
    <location>
        <begin position="372"/>
        <end position="394"/>
    </location>
</feature>